<evidence type="ECO:0000313" key="2">
    <source>
        <dbReference type="Proteomes" id="UP001328107"/>
    </source>
</evidence>
<dbReference type="EMBL" id="BTRK01000002">
    <property type="protein sequence ID" value="GMR39266.1"/>
    <property type="molecule type" value="Genomic_DNA"/>
</dbReference>
<name>A0AAN4ZHP3_9BILA</name>
<dbReference type="AlphaFoldDB" id="A0AAN4ZHP3"/>
<feature type="non-terminal residue" evidence="1">
    <location>
        <position position="117"/>
    </location>
</feature>
<evidence type="ECO:0000313" key="1">
    <source>
        <dbReference type="EMBL" id="GMR39266.1"/>
    </source>
</evidence>
<accession>A0AAN4ZHP3</accession>
<gene>
    <name evidence="1" type="ORF">PMAYCL1PPCAC_09461</name>
</gene>
<dbReference type="Proteomes" id="UP001328107">
    <property type="component" value="Unassembled WGS sequence"/>
</dbReference>
<sequence length="117" mass="13546">MSKYIGMRTRCGDLKQTNNISSKWGYEIGQNLLLSLILDQGFFLEHFDNRSDNSTLEPWQRIDMTFEVPKLFLSDALLGEHSHSLHEICQICENISALTEDLLSHLLVSFSMCFRYV</sequence>
<keyword evidence="2" id="KW-1185">Reference proteome</keyword>
<proteinExistence type="predicted"/>
<protein>
    <submittedName>
        <fullName evidence="1">Uncharacterized protein</fullName>
    </submittedName>
</protein>
<organism evidence="1 2">
    <name type="scientific">Pristionchus mayeri</name>
    <dbReference type="NCBI Taxonomy" id="1317129"/>
    <lineage>
        <taxon>Eukaryota</taxon>
        <taxon>Metazoa</taxon>
        <taxon>Ecdysozoa</taxon>
        <taxon>Nematoda</taxon>
        <taxon>Chromadorea</taxon>
        <taxon>Rhabditida</taxon>
        <taxon>Rhabditina</taxon>
        <taxon>Diplogasteromorpha</taxon>
        <taxon>Diplogasteroidea</taxon>
        <taxon>Neodiplogasteridae</taxon>
        <taxon>Pristionchus</taxon>
    </lineage>
</organism>
<comment type="caution">
    <text evidence="1">The sequence shown here is derived from an EMBL/GenBank/DDBJ whole genome shotgun (WGS) entry which is preliminary data.</text>
</comment>
<reference evidence="2" key="1">
    <citation type="submission" date="2022-10" db="EMBL/GenBank/DDBJ databases">
        <title>Genome assembly of Pristionchus species.</title>
        <authorList>
            <person name="Yoshida K."/>
            <person name="Sommer R.J."/>
        </authorList>
    </citation>
    <scope>NUCLEOTIDE SEQUENCE [LARGE SCALE GENOMIC DNA]</scope>
    <source>
        <strain evidence="2">RS5460</strain>
    </source>
</reference>